<reference evidence="2" key="1">
    <citation type="submission" date="2025-08" db="UniProtKB">
        <authorList>
            <consortium name="RefSeq"/>
        </authorList>
    </citation>
    <scope>IDENTIFICATION</scope>
    <source>
        <tissue evidence="2">Testes</tissue>
    </source>
</reference>
<evidence type="ECO:0000313" key="2">
    <source>
        <dbReference type="RefSeq" id="XP_006825315.1"/>
    </source>
</evidence>
<sequence>MLSSLFSATTGTPTAPVNDKVVVKVRYAHGGKNALPIQCHTSETVMELAKRLKQNADLFGLESQDVRLDDLDLFLVCKDGKQRLELNQDITCVGELEIEFDNHPVIYDDILIKYHTSINPVRISCNLDAKVFDLGDLIIKEVERFKLSKSDAVLLDTPGNEIQILQSHSDGNVQPVDPTRCLSDFKDQTLLFRVLTKREKERGNRVKVTVRYLQSDITTVMSYWENDQVTDLLDDIKERVSSFEVTDSVARDVHDPRNSVGPPAYSGS</sequence>
<keyword evidence="1" id="KW-1185">Reference proteome</keyword>
<protein>
    <submittedName>
        <fullName evidence="2">Uncharacterized protein LOC102804920</fullName>
    </submittedName>
</protein>
<dbReference type="Proteomes" id="UP000694865">
    <property type="component" value="Unplaced"/>
</dbReference>
<organism evidence="1 2">
    <name type="scientific">Saccoglossus kowalevskii</name>
    <name type="common">Acorn worm</name>
    <dbReference type="NCBI Taxonomy" id="10224"/>
    <lineage>
        <taxon>Eukaryota</taxon>
        <taxon>Metazoa</taxon>
        <taxon>Hemichordata</taxon>
        <taxon>Enteropneusta</taxon>
        <taxon>Harrimaniidae</taxon>
        <taxon>Saccoglossus</taxon>
    </lineage>
</organism>
<gene>
    <name evidence="2" type="primary">LOC102804920</name>
</gene>
<dbReference type="GeneID" id="102804920"/>
<evidence type="ECO:0000313" key="1">
    <source>
        <dbReference type="Proteomes" id="UP000694865"/>
    </source>
</evidence>
<dbReference type="RefSeq" id="XP_006825315.1">
    <property type="nucleotide sequence ID" value="XM_006825252.1"/>
</dbReference>
<proteinExistence type="predicted"/>
<accession>A0ABM0MZ74</accession>
<name>A0ABM0MZ74_SACKO</name>